<feature type="signal peptide" evidence="1">
    <location>
        <begin position="1"/>
        <end position="17"/>
    </location>
</feature>
<feature type="chain" id="PRO_5040415727" evidence="1">
    <location>
        <begin position="18"/>
        <end position="121"/>
    </location>
</feature>
<evidence type="ECO:0000256" key="1">
    <source>
        <dbReference type="SAM" id="SignalP"/>
    </source>
</evidence>
<accession>A0A9P7K842</accession>
<gene>
    <name evidence="2" type="ORF">H0H81_012241</name>
</gene>
<comment type="caution">
    <text evidence="2">The sequence shown here is derived from an EMBL/GenBank/DDBJ whole genome shotgun (WGS) entry which is preliminary data.</text>
</comment>
<reference evidence="2" key="2">
    <citation type="submission" date="2021-10" db="EMBL/GenBank/DDBJ databases">
        <title>Phylogenomics reveals ancestral predisposition of the termite-cultivated fungus Termitomyces towards a domesticated lifestyle.</title>
        <authorList>
            <person name="Auxier B."/>
            <person name="Grum-Grzhimaylo A."/>
            <person name="Cardenas M.E."/>
            <person name="Lodge J.D."/>
            <person name="Laessoe T."/>
            <person name="Pedersen O."/>
            <person name="Smith M.E."/>
            <person name="Kuyper T.W."/>
            <person name="Franco-Molano E.A."/>
            <person name="Baroni T.J."/>
            <person name="Aanen D.K."/>
        </authorList>
    </citation>
    <scope>NUCLEOTIDE SEQUENCE</scope>
    <source>
        <strain evidence="2">D49</strain>
    </source>
</reference>
<proteinExistence type="predicted"/>
<name>A0A9P7K842_9AGAR</name>
<keyword evidence="3" id="KW-1185">Reference proteome</keyword>
<organism evidence="2 3">
    <name type="scientific">Sphagnurus paluster</name>
    <dbReference type="NCBI Taxonomy" id="117069"/>
    <lineage>
        <taxon>Eukaryota</taxon>
        <taxon>Fungi</taxon>
        <taxon>Dikarya</taxon>
        <taxon>Basidiomycota</taxon>
        <taxon>Agaricomycotina</taxon>
        <taxon>Agaricomycetes</taxon>
        <taxon>Agaricomycetidae</taxon>
        <taxon>Agaricales</taxon>
        <taxon>Tricholomatineae</taxon>
        <taxon>Lyophyllaceae</taxon>
        <taxon>Sphagnurus</taxon>
    </lineage>
</organism>
<dbReference type="OrthoDB" id="288726at2759"/>
<evidence type="ECO:0000313" key="2">
    <source>
        <dbReference type="EMBL" id="KAG5639570.1"/>
    </source>
</evidence>
<sequence length="121" mass="13445">MKLTWVLLAVFVSLVSAHQQPLSEEKPTWMSKYGAQRDQPFSGPLSFAHLPYDRCLENEDAIPITPFDNALAVDQMEVAYSTLLDRKPVGGFGENDVTRALSKDGLGHPRVIRSVILEFAS</sequence>
<keyword evidence="1" id="KW-0732">Signal</keyword>
<reference evidence="2" key="1">
    <citation type="submission" date="2021-02" db="EMBL/GenBank/DDBJ databases">
        <authorList>
            <person name="Nieuwenhuis M."/>
            <person name="Van De Peppel L.J.J."/>
        </authorList>
    </citation>
    <scope>NUCLEOTIDE SEQUENCE</scope>
    <source>
        <strain evidence="2">D49</strain>
    </source>
</reference>
<evidence type="ECO:0000313" key="3">
    <source>
        <dbReference type="Proteomes" id="UP000717328"/>
    </source>
</evidence>
<dbReference type="Proteomes" id="UP000717328">
    <property type="component" value="Unassembled WGS sequence"/>
</dbReference>
<dbReference type="AlphaFoldDB" id="A0A9P7K842"/>
<dbReference type="EMBL" id="JABCKI010005718">
    <property type="protein sequence ID" value="KAG5639570.1"/>
    <property type="molecule type" value="Genomic_DNA"/>
</dbReference>
<protein>
    <submittedName>
        <fullName evidence="2">Uncharacterized protein</fullName>
    </submittedName>
</protein>